<evidence type="ECO:0000256" key="2">
    <source>
        <dbReference type="ARBA" id="ARBA00022980"/>
    </source>
</evidence>
<dbReference type="GO" id="GO:0006412">
    <property type="term" value="P:translation"/>
    <property type="evidence" value="ECO:0007669"/>
    <property type="project" value="UniProtKB-UniRule"/>
</dbReference>
<evidence type="ECO:0000256" key="6">
    <source>
        <dbReference type="RuleBase" id="RU003815"/>
    </source>
</evidence>
<dbReference type="FunFam" id="3.30.230.10:FF:000001">
    <property type="entry name" value="30S ribosomal protein S9"/>
    <property type="match status" value="1"/>
</dbReference>
<dbReference type="InterPro" id="IPR014721">
    <property type="entry name" value="Ribsml_uS5_D2-typ_fold_subgr"/>
</dbReference>
<dbReference type="Gene3D" id="3.30.230.10">
    <property type="match status" value="1"/>
</dbReference>
<dbReference type="Pfam" id="PF00380">
    <property type="entry name" value="Ribosomal_S9"/>
    <property type="match status" value="1"/>
</dbReference>
<dbReference type="NCBIfam" id="NF001099">
    <property type="entry name" value="PRK00132.1"/>
    <property type="match status" value="1"/>
</dbReference>
<proteinExistence type="inferred from homology"/>
<name>A0A543IM05_9ACTN</name>
<keyword evidence="3 5" id="KW-0687">Ribonucleoprotein</keyword>
<evidence type="ECO:0000313" key="9">
    <source>
        <dbReference type="Proteomes" id="UP000316706"/>
    </source>
</evidence>
<reference evidence="8 9" key="1">
    <citation type="submission" date="2019-06" db="EMBL/GenBank/DDBJ databases">
        <title>Sequencing the genomes of 1000 actinobacteria strains.</title>
        <authorList>
            <person name="Klenk H.-P."/>
        </authorList>
    </citation>
    <scope>NUCLEOTIDE SEQUENCE [LARGE SCALE GENOMIC DNA]</scope>
    <source>
        <strain evidence="8 9">DSM 45043</strain>
    </source>
</reference>
<dbReference type="EMBL" id="VFPO01000001">
    <property type="protein sequence ID" value="TQM71614.1"/>
    <property type="molecule type" value="Genomic_DNA"/>
</dbReference>
<dbReference type="GO" id="GO:0003735">
    <property type="term" value="F:structural constituent of ribosome"/>
    <property type="evidence" value="ECO:0007669"/>
    <property type="project" value="InterPro"/>
</dbReference>
<dbReference type="RefSeq" id="WP_141973213.1">
    <property type="nucleotide sequence ID" value="NZ_VFPO01000001.1"/>
</dbReference>
<feature type="region of interest" description="Disordered" evidence="7">
    <location>
        <begin position="143"/>
        <end position="168"/>
    </location>
</feature>
<evidence type="ECO:0000256" key="3">
    <source>
        <dbReference type="ARBA" id="ARBA00023274"/>
    </source>
</evidence>
<keyword evidence="9" id="KW-1185">Reference proteome</keyword>
<accession>A0A543IM05</accession>
<evidence type="ECO:0000313" key="8">
    <source>
        <dbReference type="EMBL" id="TQM71614.1"/>
    </source>
</evidence>
<evidence type="ECO:0000256" key="1">
    <source>
        <dbReference type="ARBA" id="ARBA00005251"/>
    </source>
</evidence>
<dbReference type="InterPro" id="IPR000754">
    <property type="entry name" value="Ribosomal_uS9"/>
</dbReference>
<feature type="region of interest" description="Disordered" evidence="7">
    <location>
        <begin position="1"/>
        <end position="52"/>
    </location>
</feature>
<keyword evidence="2 5" id="KW-0689">Ribosomal protein</keyword>
<dbReference type="AlphaFoldDB" id="A0A543IM05"/>
<dbReference type="PANTHER" id="PTHR21569:SF1">
    <property type="entry name" value="SMALL RIBOSOMAL SUBUNIT PROTEIN US9M"/>
    <property type="match status" value="1"/>
</dbReference>
<dbReference type="GO" id="GO:0005737">
    <property type="term" value="C:cytoplasm"/>
    <property type="evidence" value="ECO:0007669"/>
    <property type="project" value="UniProtKB-ARBA"/>
</dbReference>
<comment type="similarity">
    <text evidence="1 5 6">Belongs to the universal ribosomal protein uS9 family.</text>
</comment>
<dbReference type="GO" id="GO:0003723">
    <property type="term" value="F:RNA binding"/>
    <property type="evidence" value="ECO:0007669"/>
    <property type="project" value="TreeGrafter"/>
</dbReference>
<dbReference type="HAMAP" id="MF_00532_B">
    <property type="entry name" value="Ribosomal_uS9_B"/>
    <property type="match status" value="1"/>
</dbReference>
<sequence>MDETTEPGVEQLDSYEDVPSEYSTETPEAAGESYLGQPVATGPASGTGRRKQAIARVRIVPGTGQWKINGRTLDQYFPNKVHQQVVNEPFVLLGLEGQFDVLARVNGGGTSGQAGALRLGIARALQTANIEHRPALKKAGFLTRDARVPERKKAGLKKARKAPQYSKR</sequence>
<feature type="compositionally biased region" description="Basic residues" evidence="7">
    <location>
        <begin position="154"/>
        <end position="168"/>
    </location>
</feature>
<dbReference type="InterPro" id="IPR020568">
    <property type="entry name" value="Ribosomal_Su5_D2-typ_SF"/>
</dbReference>
<dbReference type="PROSITE" id="PS00360">
    <property type="entry name" value="RIBOSOMAL_S9"/>
    <property type="match status" value="1"/>
</dbReference>
<evidence type="ECO:0000256" key="7">
    <source>
        <dbReference type="SAM" id="MobiDB-lite"/>
    </source>
</evidence>
<dbReference type="InterPro" id="IPR020574">
    <property type="entry name" value="Ribosomal_uS9_CS"/>
</dbReference>
<evidence type="ECO:0000256" key="4">
    <source>
        <dbReference type="ARBA" id="ARBA00035259"/>
    </source>
</evidence>
<comment type="caution">
    <text evidence="8">The sequence shown here is derived from an EMBL/GenBank/DDBJ whole genome shotgun (WGS) entry which is preliminary data.</text>
</comment>
<organism evidence="8 9">
    <name type="scientific">Actinomadura hallensis</name>
    <dbReference type="NCBI Taxonomy" id="337895"/>
    <lineage>
        <taxon>Bacteria</taxon>
        <taxon>Bacillati</taxon>
        <taxon>Actinomycetota</taxon>
        <taxon>Actinomycetes</taxon>
        <taxon>Streptosporangiales</taxon>
        <taxon>Thermomonosporaceae</taxon>
        <taxon>Actinomadura</taxon>
    </lineage>
</organism>
<gene>
    <name evidence="5" type="primary">rpsI</name>
    <name evidence="8" type="ORF">FHX41_5383</name>
</gene>
<feature type="compositionally biased region" description="Basic and acidic residues" evidence="7">
    <location>
        <begin position="144"/>
        <end position="153"/>
    </location>
</feature>
<dbReference type="InterPro" id="IPR023035">
    <property type="entry name" value="Ribosomal_uS9_bac/plastid"/>
</dbReference>
<evidence type="ECO:0000256" key="5">
    <source>
        <dbReference type="HAMAP-Rule" id="MF_00532"/>
    </source>
</evidence>
<dbReference type="SUPFAM" id="SSF54211">
    <property type="entry name" value="Ribosomal protein S5 domain 2-like"/>
    <property type="match status" value="1"/>
</dbReference>
<dbReference type="OrthoDB" id="9803965at2"/>
<dbReference type="Proteomes" id="UP000316706">
    <property type="component" value="Unassembled WGS sequence"/>
</dbReference>
<dbReference type="GO" id="GO:0015935">
    <property type="term" value="C:small ribosomal subunit"/>
    <property type="evidence" value="ECO:0007669"/>
    <property type="project" value="TreeGrafter"/>
</dbReference>
<dbReference type="PANTHER" id="PTHR21569">
    <property type="entry name" value="RIBOSOMAL PROTEIN S9"/>
    <property type="match status" value="1"/>
</dbReference>
<protein>
    <recommendedName>
        <fullName evidence="4 5">Small ribosomal subunit protein uS9</fullName>
    </recommendedName>
</protein>